<dbReference type="EnsemblMetazoa" id="GPPI009586-RA">
    <property type="protein sequence ID" value="GPPI009586-PA"/>
    <property type="gene ID" value="GPPI009586"/>
</dbReference>
<evidence type="ECO:0000313" key="2">
    <source>
        <dbReference type="EnsemblMetazoa" id="GPPI009586-PA"/>
    </source>
</evidence>
<keyword evidence="1" id="KW-0812">Transmembrane</keyword>
<reference evidence="3" key="1">
    <citation type="submission" date="2015-01" db="EMBL/GenBank/DDBJ databases">
        <authorList>
            <person name="Aksoy S."/>
            <person name="Warren W."/>
            <person name="Wilson R.K."/>
        </authorList>
    </citation>
    <scope>NUCLEOTIDE SEQUENCE [LARGE SCALE GENOMIC DNA]</scope>
    <source>
        <strain evidence="3">IAEA</strain>
    </source>
</reference>
<dbReference type="VEuPathDB" id="VectorBase:GPPI009586"/>
<accession>A0A1B0AUZ8</accession>
<protein>
    <submittedName>
        <fullName evidence="2">Uncharacterized protein</fullName>
    </submittedName>
</protein>
<dbReference type="EMBL" id="JXJN01003845">
    <property type="status" value="NOT_ANNOTATED_CDS"/>
    <property type="molecule type" value="Genomic_DNA"/>
</dbReference>
<evidence type="ECO:0000256" key="1">
    <source>
        <dbReference type="SAM" id="Phobius"/>
    </source>
</evidence>
<reference evidence="2" key="2">
    <citation type="submission" date="2020-05" db="UniProtKB">
        <authorList>
            <consortium name="EnsemblMetazoa"/>
        </authorList>
    </citation>
    <scope>IDENTIFICATION</scope>
    <source>
        <strain evidence="2">IAEA</strain>
    </source>
</reference>
<dbReference type="EMBL" id="JXJN01003848">
    <property type="status" value="NOT_ANNOTATED_CDS"/>
    <property type="molecule type" value="Genomic_DNA"/>
</dbReference>
<dbReference type="EMBL" id="JXJN01003846">
    <property type="status" value="NOT_ANNOTATED_CDS"/>
    <property type="molecule type" value="Genomic_DNA"/>
</dbReference>
<dbReference type="Proteomes" id="UP000092460">
    <property type="component" value="Unassembled WGS sequence"/>
</dbReference>
<sequence>MKINKFDKKKIPENKRPQNLLRSILRRYVATYGGAKHRQARAGDHSSTTYLRASGSCRSGNSHPINLLVYIIQMLLTRNNWRESLVHNNTKDQAVIASRKKIVRETQQRQSNCNIIKIYYCILISISYLLTYF</sequence>
<keyword evidence="1" id="KW-1133">Transmembrane helix</keyword>
<keyword evidence="3" id="KW-1185">Reference proteome</keyword>
<evidence type="ECO:0000313" key="3">
    <source>
        <dbReference type="Proteomes" id="UP000092460"/>
    </source>
</evidence>
<proteinExistence type="predicted"/>
<dbReference type="AlphaFoldDB" id="A0A1B0AUZ8"/>
<feature type="transmembrane region" description="Helical" evidence="1">
    <location>
        <begin position="114"/>
        <end position="132"/>
    </location>
</feature>
<dbReference type="EMBL" id="JXJN01003847">
    <property type="status" value="NOT_ANNOTATED_CDS"/>
    <property type="molecule type" value="Genomic_DNA"/>
</dbReference>
<organism evidence="2 3">
    <name type="scientific">Glossina palpalis gambiensis</name>
    <dbReference type="NCBI Taxonomy" id="67801"/>
    <lineage>
        <taxon>Eukaryota</taxon>
        <taxon>Metazoa</taxon>
        <taxon>Ecdysozoa</taxon>
        <taxon>Arthropoda</taxon>
        <taxon>Hexapoda</taxon>
        <taxon>Insecta</taxon>
        <taxon>Pterygota</taxon>
        <taxon>Neoptera</taxon>
        <taxon>Endopterygota</taxon>
        <taxon>Diptera</taxon>
        <taxon>Brachycera</taxon>
        <taxon>Muscomorpha</taxon>
        <taxon>Hippoboscoidea</taxon>
        <taxon>Glossinidae</taxon>
        <taxon>Glossina</taxon>
    </lineage>
</organism>
<keyword evidence="1" id="KW-0472">Membrane</keyword>
<name>A0A1B0AUZ8_9MUSC</name>